<name>A0A4Y3QUQ6_STRCI</name>
<reference evidence="1 2" key="1">
    <citation type="submission" date="2019-06" db="EMBL/GenBank/DDBJ databases">
        <title>Whole genome shotgun sequence of Streptomyces cacaoi subsp. cacaoi NBRC 12748.</title>
        <authorList>
            <person name="Hosoyama A."/>
            <person name="Uohara A."/>
            <person name="Ohji S."/>
            <person name="Ichikawa N."/>
        </authorList>
    </citation>
    <scope>NUCLEOTIDE SEQUENCE [LARGE SCALE GENOMIC DNA]</scope>
    <source>
        <strain evidence="1 2">NBRC 12748</strain>
    </source>
</reference>
<dbReference type="AlphaFoldDB" id="A0A4Y3QUQ6"/>
<evidence type="ECO:0000313" key="1">
    <source>
        <dbReference type="EMBL" id="GEB49134.1"/>
    </source>
</evidence>
<keyword evidence="2" id="KW-1185">Reference proteome</keyword>
<sequence>MLEAGGGAFVRCSQSGVVPVVLPVVLGKCVVAVVGSADSGAGALVGPVGQDVFGKANC</sequence>
<proteinExistence type="predicted"/>
<organism evidence="1 2">
    <name type="scientific">Streptomyces cacaoi</name>
    <dbReference type="NCBI Taxonomy" id="1898"/>
    <lineage>
        <taxon>Bacteria</taxon>
        <taxon>Bacillati</taxon>
        <taxon>Actinomycetota</taxon>
        <taxon>Actinomycetes</taxon>
        <taxon>Kitasatosporales</taxon>
        <taxon>Streptomycetaceae</taxon>
        <taxon>Streptomyces</taxon>
    </lineage>
</organism>
<accession>A0A4Y3QUQ6</accession>
<gene>
    <name evidence="1" type="ORF">SCA03_16850</name>
</gene>
<evidence type="ECO:0000313" key="2">
    <source>
        <dbReference type="Proteomes" id="UP000319210"/>
    </source>
</evidence>
<dbReference type="Proteomes" id="UP000319210">
    <property type="component" value="Unassembled WGS sequence"/>
</dbReference>
<comment type="caution">
    <text evidence="1">The sequence shown here is derived from an EMBL/GenBank/DDBJ whole genome shotgun (WGS) entry which is preliminary data.</text>
</comment>
<protein>
    <submittedName>
        <fullName evidence="1">Uncharacterized protein</fullName>
    </submittedName>
</protein>
<dbReference type="EMBL" id="BJMM01000006">
    <property type="protein sequence ID" value="GEB49134.1"/>
    <property type="molecule type" value="Genomic_DNA"/>
</dbReference>